<dbReference type="GO" id="GO:0022857">
    <property type="term" value="F:transmembrane transporter activity"/>
    <property type="evidence" value="ECO:0007669"/>
    <property type="project" value="InterPro"/>
</dbReference>
<evidence type="ECO:0000256" key="2">
    <source>
        <dbReference type="ARBA" id="ARBA00007520"/>
    </source>
</evidence>
<feature type="transmembrane region" description="Helical" evidence="8">
    <location>
        <begin position="162"/>
        <end position="180"/>
    </location>
</feature>
<comment type="similarity">
    <text evidence="2">Belongs to the major facilitator superfamily. TCR/Tet family.</text>
</comment>
<feature type="transmembrane region" description="Helical" evidence="8">
    <location>
        <begin position="289"/>
        <end position="307"/>
    </location>
</feature>
<evidence type="ECO:0000256" key="8">
    <source>
        <dbReference type="SAM" id="Phobius"/>
    </source>
</evidence>
<evidence type="ECO:0000256" key="1">
    <source>
        <dbReference type="ARBA" id="ARBA00004651"/>
    </source>
</evidence>
<dbReference type="Gene3D" id="1.20.1250.20">
    <property type="entry name" value="MFS general substrate transporter like domains"/>
    <property type="match status" value="2"/>
</dbReference>
<accession>A0A380GYW3</accession>
<proteinExistence type="inferred from homology"/>
<sequence length="462" mass="50799">MDYVKVKRAVPILLFLFVFSLVVDNSFKLISVAIADDLNISVTTVSWQTTLAGLVIGIGAVVYSSLSDAISIRTLFIYGVCLIIIGSVIGYIFQHQFAVILAARIIQTAGLAAAETLYVIYVAKYLSKDDQKTYLGLSTSSYSLSLVIGTLSGGFISTYLHWTNMFLLALIVVFTLPFLFKLLPKEDFVNRTHLDFIGLILIATIATTIMLFITNFNWLYMVAALVVIAIFTFYIKNAKHPLVDKSCFQNKRYASYLFIVFVMYAIQLGYIFTFPFIMQQIYHFKLDTTSLLLIPGYLVAVVIGALSGKIGHFLSSKQAIITAIVLIAFSLLLSSLTVGTHVSIFVISMILFAGSFALMYAPLLNETIRTIDTKLTGVAIGFYNLIINVAVSVGIAVAAVLIDHKSLNLPGHHSVATHFGVILMILGIMSILGLILFIILNKWTQSESNSQSSEPNSIKVPE</sequence>
<gene>
    <name evidence="10" type="primary">norB_1</name>
    <name evidence="10" type="ORF">NCTC11807_00063</name>
</gene>
<feature type="transmembrane region" description="Helical" evidence="8">
    <location>
        <begin position="375"/>
        <end position="401"/>
    </location>
</feature>
<feature type="transmembrane region" description="Helical" evidence="8">
    <location>
        <begin position="75"/>
        <end position="93"/>
    </location>
</feature>
<feature type="domain" description="Major facilitator superfamily (MFS) profile" evidence="9">
    <location>
        <begin position="6"/>
        <end position="445"/>
    </location>
</feature>
<feature type="transmembrane region" description="Helical" evidence="8">
    <location>
        <begin position="134"/>
        <end position="156"/>
    </location>
</feature>
<evidence type="ECO:0000313" key="11">
    <source>
        <dbReference type="Proteomes" id="UP000255425"/>
    </source>
</evidence>
<dbReference type="Proteomes" id="UP000255425">
    <property type="component" value="Unassembled WGS sequence"/>
</dbReference>
<dbReference type="Pfam" id="PF07690">
    <property type="entry name" value="MFS_1"/>
    <property type="match status" value="1"/>
</dbReference>
<dbReference type="InterPro" id="IPR036259">
    <property type="entry name" value="MFS_trans_sf"/>
</dbReference>
<dbReference type="PANTHER" id="PTHR42718">
    <property type="entry name" value="MAJOR FACILITATOR SUPERFAMILY MULTIDRUG TRANSPORTER MFSC"/>
    <property type="match status" value="1"/>
</dbReference>
<dbReference type="PRINTS" id="PR01036">
    <property type="entry name" value="TCRTETB"/>
</dbReference>
<evidence type="ECO:0000256" key="3">
    <source>
        <dbReference type="ARBA" id="ARBA00022448"/>
    </source>
</evidence>
<dbReference type="SUPFAM" id="SSF103473">
    <property type="entry name" value="MFS general substrate transporter"/>
    <property type="match status" value="1"/>
</dbReference>
<evidence type="ECO:0000313" key="10">
    <source>
        <dbReference type="EMBL" id="SUM66931.1"/>
    </source>
</evidence>
<protein>
    <recommendedName>
        <fullName evidence="7">Quinolone resistance protein NorB</fullName>
    </recommendedName>
</protein>
<feature type="transmembrane region" description="Helical" evidence="8">
    <location>
        <begin position="319"/>
        <end position="338"/>
    </location>
</feature>
<dbReference type="InterPro" id="IPR011701">
    <property type="entry name" value="MFS"/>
</dbReference>
<dbReference type="AlphaFoldDB" id="A0A380GYW3"/>
<keyword evidence="11" id="KW-1185">Reference proteome</keyword>
<dbReference type="PANTHER" id="PTHR42718:SF9">
    <property type="entry name" value="MAJOR FACILITATOR SUPERFAMILY MULTIDRUG TRANSPORTER MFSC"/>
    <property type="match status" value="1"/>
</dbReference>
<dbReference type="InterPro" id="IPR020846">
    <property type="entry name" value="MFS_dom"/>
</dbReference>
<feature type="transmembrane region" description="Helical" evidence="8">
    <location>
        <begin position="192"/>
        <end position="212"/>
    </location>
</feature>
<organism evidence="10 11">
    <name type="scientific">Staphylococcus saccharolyticus</name>
    <dbReference type="NCBI Taxonomy" id="33028"/>
    <lineage>
        <taxon>Bacteria</taxon>
        <taxon>Bacillati</taxon>
        <taxon>Bacillota</taxon>
        <taxon>Bacilli</taxon>
        <taxon>Bacillales</taxon>
        <taxon>Staphylococcaceae</taxon>
        <taxon>Staphylococcus</taxon>
    </lineage>
</organism>
<feature type="transmembrane region" description="Helical" evidence="8">
    <location>
        <begin position="344"/>
        <end position="363"/>
    </location>
</feature>
<feature type="transmembrane region" description="Helical" evidence="8">
    <location>
        <begin position="218"/>
        <end position="235"/>
    </location>
</feature>
<dbReference type="EMBL" id="UHDZ01000001">
    <property type="protein sequence ID" value="SUM66931.1"/>
    <property type="molecule type" value="Genomic_DNA"/>
</dbReference>
<evidence type="ECO:0000256" key="4">
    <source>
        <dbReference type="ARBA" id="ARBA00022692"/>
    </source>
</evidence>
<keyword evidence="4 8" id="KW-0812">Transmembrane</keyword>
<comment type="subcellular location">
    <subcellularLocation>
        <location evidence="1">Cell membrane</location>
        <topology evidence="1">Multi-pass membrane protein</topology>
    </subcellularLocation>
</comment>
<keyword evidence="3" id="KW-0813">Transport</keyword>
<feature type="transmembrane region" description="Helical" evidence="8">
    <location>
        <begin position="256"/>
        <end position="277"/>
    </location>
</feature>
<feature type="transmembrane region" description="Helical" evidence="8">
    <location>
        <begin position="421"/>
        <end position="440"/>
    </location>
</feature>
<dbReference type="PROSITE" id="PS50850">
    <property type="entry name" value="MFS"/>
    <property type="match status" value="1"/>
</dbReference>
<evidence type="ECO:0000259" key="9">
    <source>
        <dbReference type="PROSITE" id="PS50850"/>
    </source>
</evidence>
<evidence type="ECO:0000256" key="7">
    <source>
        <dbReference type="ARBA" id="ARBA00040594"/>
    </source>
</evidence>
<evidence type="ECO:0000256" key="6">
    <source>
        <dbReference type="ARBA" id="ARBA00023136"/>
    </source>
</evidence>
<reference evidence="10 11" key="1">
    <citation type="submission" date="2018-06" db="EMBL/GenBank/DDBJ databases">
        <authorList>
            <consortium name="Pathogen Informatics"/>
            <person name="Doyle S."/>
        </authorList>
    </citation>
    <scope>NUCLEOTIDE SEQUENCE [LARGE SCALE GENOMIC DNA]</scope>
    <source>
        <strain evidence="10 11">NCTC11807</strain>
    </source>
</reference>
<name>A0A380GYW3_9STAP</name>
<keyword evidence="6 8" id="KW-0472">Membrane</keyword>
<dbReference type="GO" id="GO:0005886">
    <property type="term" value="C:plasma membrane"/>
    <property type="evidence" value="ECO:0007669"/>
    <property type="project" value="UniProtKB-SubCell"/>
</dbReference>
<evidence type="ECO:0000256" key="5">
    <source>
        <dbReference type="ARBA" id="ARBA00022989"/>
    </source>
</evidence>
<feature type="transmembrane region" description="Helical" evidence="8">
    <location>
        <begin position="99"/>
        <end position="122"/>
    </location>
</feature>
<keyword evidence="5 8" id="KW-1133">Transmembrane helix</keyword>
<feature type="transmembrane region" description="Helical" evidence="8">
    <location>
        <begin position="45"/>
        <end position="63"/>
    </location>
</feature>